<dbReference type="Proteomes" id="UP000291072">
    <property type="component" value="Unassembled WGS sequence"/>
</dbReference>
<sequence length="316" mass="32996">TNLKRQFTNLGLKHQGGRTLAEVIADIMKVGPTDVAGILAGINKETDSKIKITDNGTTITKIDLAVNAAGDGIDVTIETTTNLATQPIETVKVSISGKNDAQIAIINATKLKATNIANIERMLKDVDIKAGQGTDTIAEVIAKMKKKGASVADIIAAIRAIAGVDLSTGHKGTDITGIDLTRDPKNPNQIKIVVHTRTKGAAPEAGDANGNFIGNNDNIANASKARDKHAGDIKKKIDGVDIKIPQGKTKISDIVKDIKKAIKAATKPDGTVDIKKVIAAVKRTTGVDLGTGQMGKKPNVTDITSIDVKGNPDGTI</sequence>
<organism evidence="1 2">
    <name type="scientific">Mycoplasma todarodis</name>
    <dbReference type="NCBI Taxonomy" id="1937191"/>
    <lineage>
        <taxon>Bacteria</taxon>
        <taxon>Bacillati</taxon>
        <taxon>Mycoplasmatota</taxon>
        <taxon>Mollicutes</taxon>
        <taxon>Mycoplasmataceae</taxon>
        <taxon>Mycoplasma</taxon>
    </lineage>
</organism>
<evidence type="ECO:0000313" key="2">
    <source>
        <dbReference type="Proteomes" id="UP000291072"/>
    </source>
</evidence>
<name>A0A4R0XPQ3_9MOLU</name>
<dbReference type="AlphaFoldDB" id="A0A4R0XPQ3"/>
<comment type="caution">
    <text evidence="1">The sequence shown here is derived from an EMBL/GenBank/DDBJ whole genome shotgun (WGS) entry which is preliminary data.</text>
</comment>
<dbReference type="EMBL" id="PSZP01000073">
    <property type="protein sequence ID" value="TCG10300.1"/>
    <property type="molecule type" value="Genomic_DNA"/>
</dbReference>
<keyword evidence="2" id="KW-1185">Reference proteome</keyword>
<feature type="non-terminal residue" evidence="1">
    <location>
        <position position="316"/>
    </location>
</feature>
<proteinExistence type="predicted"/>
<evidence type="ECO:0000313" key="1">
    <source>
        <dbReference type="EMBL" id="TCG10300.1"/>
    </source>
</evidence>
<dbReference type="RefSeq" id="WP_168380716.1">
    <property type="nucleotide sequence ID" value="NZ_PSZP01000073.1"/>
</dbReference>
<feature type="non-terminal residue" evidence="1">
    <location>
        <position position="1"/>
    </location>
</feature>
<accession>A0A4R0XPQ3</accession>
<reference evidence="1 2" key="1">
    <citation type="submission" date="2018-02" db="EMBL/GenBank/DDBJ databases">
        <title>Mycoplasma marinum and Mycoplasma todarodis sp. nov., moderately halophilic and psychrotolerant mycoplasmas isolated from cephalopods.</title>
        <authorList>
            <person name="Viver T."/>
        </authorList>
    </citation>
    <scope>NUCLEOTIDE SEQUENCE [LARGE SCALE GENOMIC DNA]</scope>
    <source>
        <strain evidence="1 2">5H</strain>
    </source>
</reference>
<gene>
    <name evidence="1" type="ORF">C4B25_04730</name>
</gene>
<protein>
    <submittedName>
        <fullName evidence="1">Uncharacterized protein</fullName>
    </submittedName>
</protein>